<name>A0A564Z3B7_HYMDI</name>
<evidence type="ECO:0000256" key="3">
    <source>
        <dbReference type="SAM" id="MobiDB-lite"/>
    </source>
</evidence>
<keyword evidence="5" id="KW-1185">Reference proteome</keyword>
<accession>A0A564Z3B7</accession>
<keyword evidence="1 2" id="KW-0175">Coiled coil</keyword>
<evidence type="ECO:0000256" key="1">
    <source>
        <dbReference type="ARBA" id="ARBA00023054"/>
    </source>
</evidence>
<dbReference type="Proteomes" id="UP000321570">
    <property type="component" value="Unassembled WGS sequence"/>
</dbReference>
<dbReference type="AlphaFoldDB" id="A0A564Z3B7"/>
<feature type="coiled-coil region" evidence="2">
    <location>
        <begin position="37"/>
        <end position="182"/>
    </location>
</feature>
<reference evidence="4 5" key="1">
    <citation type="submission" date="2019-07" db="EMBL/GenBank/DDBJ databases">
        <authorList>
            <person name="Jastrzebski P J."/>
            <person name="Paukszto L."/>
            <person name="Jastrzebski P J."/>
        </authorList>
    </citation>
    <scope>NUCLEOTIDE SEQUENCE [LARGE SCALE GENOMIC DNA]</scope>
    <source>
        <strain evidence="4 5">WMS-il1</strain>
    </source>
</reference>
<evidence type="ECO:0000256" key="2">
    <source>
        <dbReference type="SAM" id="Coils"/>
    </source>
</evidence>
<dbReference type="PANTHER" id="PTHR32083">
    <property type="entry name" value="CILIA AND FLAGELLA-ASSOCIATED PROTEIN 58-RELATED"/>
    <property type="match status" value="1"/>
</dbReference>
<feature type="coiled-coil region" evidence="2">
    <location>
        <begin position="211"/>
        <end position="245"/>
    </location>
</feature>
<evidence type="ECO:0000313" key="4">
    <source>
        <dbReference type="EMBL" id="VUZ53920.1"/>
    </source>
</evidence>
<sequence>MFVELTKSTKRISSATRKRAEFPDGFETEPDDIRKQILRAENEVKNIESSVDSFEYQIQSLQEEEKLLSKEAAKYPDEETKKARRKEIERKIDAEVIERQKLNLEARKLYRQLNSASENKEELTVELMEVQKTINFLTAKYDSIKSEPLKLDEENAKIEIELRHLRGQLVDTESQIKDLMDNQSKLEGSKNMIASESIILVKENAKLQDRTTRVIDKLDSTKQKIQELSEEEIRLRKSISEMETKTSDFAVERRRIIESSKQIVKCGAITRKLIRQELKKTRHLKETIKYLEENQKTQKEELELLKKSASKQDIKEREKLATQISKLTKEIMTRNEFTDHEMKQIQQLMIDETKLFNEIEDKKRDLSDLHRVFNMKSLEVSQKKRYLQKAQLHHTQVKRDLKLRRFYLNDHRKTLLSLQQQLSNLGKLYKAINVERNERLTLINLAQQRKLMVEEKNYFYENELSILQSGLANKLDQLDGVKLTMEEIRKESISIRDVLSKQDAVRELEEKKKCSKDAFSTKSRELSLLLCDKRSEMRSVEVLKRRILDKKKIEEKLKKDRDQIAKTQNLLQNLEVIADIPSSRHSNYQLRFLDGSDPSKKELVKKEQLLLSSLSKRETELQANQSILNIVDNLVTEMENRKEESSEESLKLVKSINSAYRESYKKEIEMRAACAELRMNILYSEVLKNELKDTESSKKPQRRGKKDGLTPLQDKNGLKLYTSEIIPKLTLSNPEKFFTSYY</sequence>
<dbReference type="EMBL" id="CABIJS010000577">
    <property type="protein sequence ID" value="VUZ53920.1"/>
    <property type="molecule type" value="Genomic_DNA"/>
</dbReference>
<feature type="region of interest" description="Disordered" evidence="3">
    <location>
        <begin position="692"/>
        <end position="713"/>
    </location>
</feature>
<proteinExistence type="predicted"/>
<protein>
    <submittedName>
        <fullName evidence="4">Uncharacterized protein</fullName>
    </submittedName>
</protein>
<gene>
    <name evidence="4" type="ORF">WMSIL1_LOCUS12125</name>
</gene>
<evidence type="ECO:0000313" key="5">
    <source>
        <dbReference type="Proteomes" id="UP000321570"/>
    </source>
</evidence>
<organism evidence="4 5">
    <name type="scientific">Hymenolepis diminuta</name>
    <name type="common">Rat tapeworm</name>
    <dbReference type="NCBI Taxonomy" id="6216"/>
    <lineage>
        <taxon>Eukaryota</taxon>
        <taxon>Metazoa</taxon>
        <taxon>Spiralia</taxon>
        <taxon>Lophotrochozoa</taxon>
        <taxon>Platyhelminthes</taxon>
        <taxon>Cestoda</taxon>
        <taxon>Eucestoda</taxon>
        <taxon>Cyclophyllidea</taxon>
        <taxon>Hymenolepididae</taxon>
        <taxon>Hymenolepis</taxon>
    </lineage>
</organism>
<feature type="coiled-coil region" evidence="2">
    <location>
        <begin position="550"/>
        <end position="577"/>
    </location>
</feature>